<dbReference type="CDD" id="cd04301">
    <property type="entry name" value="NAT_SF"/>
    <property type="match status" value="1"/>
</dbReference>
<dbReference type="Pfam" id="PF13508">
    <property type="entry name" value="Acetyltransf_7"/>
    <property type="match status" value="1"/>
</dbReference>
<keyword evidence="2" id="KW-0808">Transferase</keyword>
<reference evidence="2 3" key="1">
    <citation type="submission" date="2019-09" db="EMBL/GenBank/DDBJ databases">
        <title>Polymorphobacter sp. isolated from a lake in China.</title>
        <authorList>
            <person name="Liu Z."/>
        </authorList>
    </citation>
    <scope>NUCLEOTIDE SEQUENCE [LARGE SCALE GENOMIC DNA]</scope>
    <source>
        <strain evidence="2 3">D40P</strain>
    </source>
</reference>
<dbReference type="Proteomes" id="UP000481327">
    <property type="component" value="Unassembled WGS sequence"/>
</dbReference>
<feature type="domain" description="N-acetyltransferase" evidence="1">
    <location>
        <begin position="4"/>
        <end position="162"/>
    </location>
</feature>
<keyword evidence="3" id="KW-1185">Reference proteome</keyword>
<dbReference type="OrthoDB" id="1431064at2"/>
<dbReference type="Gene3D" id="3.40.630.30">
    <property type="match status" value="1"/>
</dbReference>
<dbReference type="PROSITE" id="PS51186">
    <property type="entry name" value="GNAT"/>
    <property type="match status" value="1"/>
</dbReference>
<organism evidence="2 3">
    <name type="scientific">Sandarakinorhabdus fusca</name>
    <dbReference type="NCBI Taxonomy" id="1439888"/>
    <lineage>
        <taxon>Bacteria</taxon>
        <taxon>Pseudomonadati</taxon>
        <taxon>Pseudomonadota</taxon>
        <taxon>Alphaproteobacteria</taxon>
        <taxon>Sphingomonadales</taxon>
        <taxon>Sphingosinicellaceae</taxon>
        <taxon>Sandarakinorhabdus</taxon>
    </lineage>
</organism>
<proteinExistence type="predicted"/>
<dbReference type="SUPFAM" id="SSF55729">
    <property type="entry name" value="Acyl-CoA N-acyltransferases (Nat)"/>
    <property type="match status" value="1"/>
</dbReference>
<dbReference type="AlphaFoldDB" id="A0A7C9KIZ7"/>
<evidence type="ECO:0000313" key="3">
    <source>
        <dbReference type="Proteomes" id="UP000481327"/>
    </source>
</evidence>
<dbReference type="GO" id="GO:0016747">
    <property type="term" value="F:acyltransferase activity, transferring groups other than amino-acyl groups"/>
    <property type="evidence" value="ECO:0007669"/>
    <property type="project" value="InterPro"/>
</dbReference>
<evidence type="ECO:0000313" key="2">
    <source>
        <dbReference type="EMBL" id="MQT17960.1"/>
    </source>
</evidence>
<evidence type="ECO:0000259" key="1">
    <source>
        <dbReference type="PROSITE" id="PS51186"/>
    </source>
</evidence>
<protein>
    <submittedName>
        <fullName evidence="2">GNAT family N-acetyltransferase</fullName>
    </submittedName>
</protein>
<dbReference type="InterPro" id="IPR016181">
    <property type="entry name" value="Acyl_CoA_acyltransferase"/>
</dbReference>
<accession>A0A7C9KIZ7</accession>
<comment type="caution">
    <text evidence="2">The sequence shown here is derived from an EMBL/GenBank/DDBJ whole genome shotgun (WGS) entry which is preliminary data.</text>
</comment>
<dbReference type="RefSeq" id="WP_152578422.1">
    <property type="nucleotide sequence ID" value="NZ_JAATJI010000001.1"/>
</dbReference>
<sequence length="162" mass="17306">MHDLTLVPFRDDLAGAFAAINSEWIAAMYTLEATDRDVLGNPRARIIDAGGDILFVRAGDVGIIGTCALRPSGGGAFELTKMGVLAAARGRKAGEFLLAGAIARARDMQAEGTLTELYLLTNKRSEAAIHLYEKLGFVHSADIMARFGSAYARCDVAMVFPL</sequence>
<dbReference type="InterPro" id="IPR000182">
    <property type="entry name" value="GNAT_dom"/>
</dbReference>
<name>A0A7C9KIZ7_9SPHN</name>
<dbReference type="EMBL" id="WIOL01000004">
    <property type="protein sequence ID" value="MQT17960.1"/>
    <property type="molecule type" value="Genomic_DNA"/>
</dbReference>
<gene>
    <name evidence="2" type="ORF">F3168_11895</name>
</gene>